<evidence type="ECO:0000259" key="6">
    <source>
        <dbReference type="Pfam" id="PF00892"/>
    </source>
</evidence>
<feature type="transmembrane region" description="Helical" evidence="5">
    <location>
        <begin position="180"/>
        <end position="206"/>
    </location>
</feature>
<proteinExistence type="predicted"/>
<feature type="transmembrane region" description="Helical" evidence="5">
    <location>
        <begin position="151"/>
        <end position="168"/>
    </location>
</feature>
<evidence type="ECO:0000256" key="3">
    <source>
        <dbReference type="ARBA" id="ARBA00022989"/>
    </source>
</evidence>
<evidence type="ECO:0000313" key="7">
    <source>
        <dbReference type="EMBL" id="VAW02845.1"/>
    </source>
</evidence>
<sequence>MVQENRTLGITCAVTGVVAMSIMDVVIKWLSPDYPLHEIVLIRTVVALFLTLIIVHFEGGFGLLKTKRPMLHFARGLMIVTANMAFYLALAVMPIAEAAALFYVAPLIIAGLSVPLLGEYVSRRQWMAISIGFMGVVLMSGLGTGSFKPESLLPVFAALAYALTQLMTRKLGVTDKASVMSFYIGVVFIIVSVAFGLTVGDGRFAASGGPALEFLLRPWRFPDTNALVLMIVCGFLVAVVAYMLSQAYRVAQANVIAPFEYVVLPLAILWGYLFWGEIPDFKAMIGIVLIGGAGLYVFIHERSGQKRVASKA</sequence>
<feature type="transmembrane region" description="Helical" evidence="5">
    <location>
        <begin position="7"/>
        <end position="27"/>
    </location>
</feature>
<dbReference type="AlphaFoldDB" id="A0A3B0S962"/>
<dbReference type="PANTHER" id="PTHR22911:SF6">
    <property type="entry name" value="SOLUTE CARRIER FAMILY 35 MEMBER G1"/>
    <property type="match status" value="1"/>
</dbReference>
<keyword evidence="2 5" id="KW-0812">Transmembrane</keyword>
<dbReference type="GO" id="GO:0016020">
    <property type="term" value="C:membrane"/>
    <property type="evidence" value="ECO:0007669"/>
    <property type="project" value="UniProtKB-SubCell"/>
</dbReference>
<keyword evidence="4 5" id="KW-0472">Membrane</keyword>
<evidence type="ECO:0000256" key="5">
    <source>
        <dbReference type="SAM" id="Phobius"/>
    </source>
</evidence>
<feature type="transmembrane region" description="Helical" evidence="5">
    <location>
        <begin position="125"/>
        <end position="145"/>
    </location>
</feature>
<dbReference type="InterPro" id="IPR000620">
    <property type="entry name" value="EamA_dom"/>
</dbReference>
<protein>
    <submittedName>
        <fullName evidence="7">Integral membrane protein</fullName>
    </submittedName>
</protein>
<name>A0A3B0S962_9ZZZZ</name>
<feature type="domain" description="EamA" evidence="6">
    <location>
        <begin position="8"/>
        <end position="140"/>
    </location>
</feature>
<dbReference type="SUPFAM" id="SSF103481">
    <property type="entry name" value="Multidrug resistance efflux transporter EmrE"/>
    <property type="match status" value="2"/>
</dbReference>
<dbReference type="Pfam" id="PF00892">
    <property type="entry name" value="EamA"/>
    <property type="match status" value="1"/>
</dbReference>
<comment type="subcellular location">
    <subcellularLocation>
        <location evidence="1">Membrane</location>
        <topology evidence="1">Multi-pass membrane protein</topology>
    </subcellularLocation>
</comment>
<keyword evidence="3 5" id="KW-1133">Transmembrane helix</keyword>
<dbReference type="PANTHER" id="PTHR22911">
    <property type="entry name" value="ACYL-MALONYL CONDENSING ENZYME-RELATED"/>
    <property type="match status" value="1"/>
</dbReference>
<feature type="transmembrane region" description="Helical" evidence="5">
    <location>
        <begin position="101"/>
        <end position="118"/>
    </location>
</feature>
<evidence type="ECO:0000256" key="2">
    <source>
        <dbReference type="ARBA" id="ARBA00022692"/>
    </source>
</evidence>
<feature type="transmembrane region" description="Helical" evidence="5">
    <location>
        <begin position="226"/>
        <end position="244"/>
    </location>
</feature>
<dbReference type="InterPro" id="IPR037185">
    <property type="entry name" value="EmrE-like"/>
</dbReference>
<accession>A0A3B0S962</accession>
<reference evidence="7" key="1">
    <citation type="submission" date="2018-06" db="EMBL/GenBank/DDBJ databases">
        <authorList>
            <person name="Zhirakovskaya E."/>
        </authorList>
    </citation>
    <scope>NUCLEOTIDE SEQUENCE</scope>
</reference>
<feature type="transmembrane region" description="Helical" evidence="5">
    <location>
        <begin position="76"/>
        <end position="95"/>
    </location>
</feature>
<organism evidence="7">
    <name type="scientific">hydrothermal vent metagenome</name>
    <dbReference type="NCBI Taxonomy" id="652676"/>
    <lineage>
        <taxon>unclassified sequences</taxon>
        <taxon>metagenomes</taxon>
        <taxon>ecological metagenomes</taxon>
    </lineage>
</organism>
<feature type="transmembrane region" description="Helical" evidence="5">
    <location>
        <begin position="39"/>
        <end position="64"/>
    </location>
</feature>
<gene>
    <name evidence="7" type="ORF">MNBD_ALPHA08-993</name>
</gene>
<evidence type="ECO:0000256" key="4">
    <source>
        <dbReference type="ARBA" id="ARBA00023136"/>
    </source>
</evidence>
<evidence type="ECO:0000256" key="1">
    <source>
        <dbReference type="ARBA" id="ARBA00004141"/>
    </source>
</evidence>
<dbReference type="EMBL" id="UOEC01000203">
    <property type="protein sequence ID" value="VAW02845.1"/>
    <property type="molecule type" value="Genomic_DNA"/>
</dbReference>
<feature type="transmembrane region" description="Helical" evidence="5">
    <location>
        <begin position="256"/>
        <end position="275"/>
    </location>
</feature>
<feature type="transmembrane region" description="Helical" evidence="5">
    <location>
        <begin position="281"/>
        <end position="299"/>
    </location>
</feature>